<keyword evidence="8" id="KW-0812">Transmembrane</keyword>
<dbReference type="InterPro" id="IPR037250">
    <property type="entry name" value="NEAT_dom_sf"/>
</dbReference>
<keyword evidence="3" id="KW-0964">Secreted</keyword>
<dbReference type="GO" id="GO:0030492">
    <property type="term" value="F:hemoglobin binding"/>
    <property type="evidence" value="ECO:0007669"/>
    <property type="project" value="InterPro"/>
</dbReference>
<accession>A0A7W5FPX5</accession>
<reference evidence="11 12" key="1">
    <citation type="submission" date="2020-08" db="EMBL/GenBank/DDBJ databases">
        <title>Genomic Encyclopedia of Type Strains, Phase III (KMG-III): the genomes of soil and plant-associated and newly described type strains.</title>
        <authorList>
            <person name="Whitman W."/>
        </authorList>
    </citation>
    <scope>NUCLEOTIDE SEQUENCE [LARGE SCALE GENOMIC DNA]</scope>
    <source>
        <strain evidence="11 12">CECT 5862</strain>
    </source>
</reference>
<dbReference type="PANTHER" id="PTHR37824:SF1">
    <property type="entry name" value="IRON-REGULATED SURFACE DETERMINANT PROTEIN C"/>
    <property type="match status" value="1"/>
</dbReference>
<dbReference type="Gene3D" id="2.60.40.1850">
    <property type="match status" value="1"/>
</dbReference>
<evidence type="ECO:0000256" key="2">
    <source>
        <dbReference type="ARBA" id="ARBA00022512"/>
    </source>
</evidence>
<evidence type="ECO:0000256" key="6">
    <source>
        <dbReference type="ARBA" id="ARBA00023088"/>
    </source>
</evidence>
<organism evidence="11 12">
    <name type="scientific">Paenibacillus phyllosphaerae</name>
    <dbReference type="NCBI Taxonomy" id="274593"/>
    <lineage>
        <taxon>Bacteria</taxon>
        <taxon>Bacillati</taxon>
        <taxon>Bacillota</taxon>
        <taxon>Bacilli</taxon>
        <taxon>Bacillales</taxon>
        <taxon>Paenibacillaceae</taxon>
        <taxon>Paenibacillus</taxon>
    </lineage>
</organism>
<dbReference type="GO" id="GO:0009274">
    <property type="term" value="C:peptidoglycan-based cell wall"/>
    <property type="evidence" value="ECO:0007669"/>
    <property type="project" value="InterPro"/>
</dbReference>
<evidence type="ECO:0000256" key="8">
    <source>
        <dbReference type="SAM" id="Phobius"/>
    </source>
</evidence>
<evidence type="ECO:0000259" key="10">
    <source>
        <dbReference type="PROSITE" id="PS50978"/>
    </source>
</evidence>
<keyword evidence="12" id="KW-1185">Reference proteome</keyword>
<dbReference type="InterPro" id="IPR050436">
    <property type="entry name" value="IsdA"/>
</dbReference>
<feature type="transmembrane region" description="Helical" evidence="8">
    <location>
        <begin position="233"/>
        <end position="253"/>
    </location>
</feature>
<dbReference type="SMART" id="SM00725">
    <property type="entry name" value="NEAT"/>
    <property type="match status" value="1"/>
</dbReference>
<dbReference type="Pfam" id="PF05031">
    <property type="entry name" value="NEAT"/>
    <property type="match status" value="1"/>
</dbReference>
<feature type="chain" id="PRO_5030568510" evidence="9">
    <location>
        <begin position="27"/>
        <end position="264"/>
    </location>
</feature>
<evidence type="ECO:0000256" key="4">
    <source>
        <dbReference type="ARBA" id="ARBA00022729"/>
    </source>
</evidence>
<comment type="subcellular location">
    <subcellularLocation>
        <location evidence="1">Secreted</location>
        <location evidence="1">Cell wall</location>
        <topology evidence="1">Peptidoglycan-anchor</topology>
    </subcellularLocation>
</comment>
<dbReference type="Proteomes" id="UP000570361">
    <property type="component" value="Unassembled WGS sequence"/>
</dbReference>
<sequence length="264" mass="27817">MKRYKIRTVALAIALLWIVQMVGVSAASAAEKLADGTYTIDYVIRQAENDNVSMANDYFEKPAKLTVKGGVVTAQIQLNHSKWITEFTTALGGSYPAAKIVKNDEAKDTRIAQFTIEDLSKPLLSKIHVTVPDIDYDHDYTIRFVFDQSTAKSTGAAASSKPAATTKDNAASGSSSSGAGAKATETKATGTKQTTGTTQQQSTAEAKPAAQASEGGEAATAEPNPKTGDEAPIGQLVTVLLVSAGCFVGFTIAKRSGRQKNEHV</sequence>
<dbReference type="GO" id="GO:0015886">
    <property type="term" value="P:heme transport"/>
    <property type="evidence" value="ECO:0007669"/>
    <property type="project" value="InterPro"/>
</dbReference>
<dbReference type="EMBL" id="JACHXK010000012">
    <property type="protein sequence ID" value="MBB3112454.1"/>
    <property type="molecule type" value="Genomic_DNA"/>
</dbReference>
<dbReference type="InterPro" id="IPR019909">
    <property type="entry name" value="Haem_uptake_protein_IsdC"/>
</dbReference>
<gene>
    <name evidence="11" type="ORF">FHS18_004555</name>
</gene>
<comment type="caution">
    <text evidence="11">The sequence shown here is derived from an EMBL/GenBank/DDBJ whole genome shotgun (WGS) entry which is preliminary data.</text>
</comment>
<keyword evidence="8" id="KW-0472">Membrane</keyword>
<keyword evidence="8" id="KW-1133">Transmembrane helix</keyword>
<feature type="region of interest" description="Disordered" evidence="7">
    <location>
        <begin position="155"/>
        <end position="230"/>
    </location>
</feature>
<keyword evidence="2" id="KW-0134">Cell wall</keyword>
<dbReference type="RefSeq" id="WP_183602576.1">
    <property type="nucleotide sequence ID" value="NZ_JACHXK010000012.1"/>
</dbReference>
<evidence type="ECO:0000313" key="12">
    <source>
        <dbReference type="Proteomes" id="UP000570361"/>
    </source>
</evidence>
<evidence type="ECO:0000256" key="1">
    <source>
        <dbReference type="ARBA" id="ARBA00004168"/>
    </source>
</evidence>
<dbReference type="PROSITE" id="PS50978">
    <property type="entry name" value="NEAT"/>
    <property type="match status" value="1"/>
</dbReference>
<dbReference type="AlphaFoldDB" id="A0A7W5FPX5"/>
<dbReference type="InterPro" id="IPR006635">
    <property type="entry name" value="NEAT_dom"/>
</dbReference>
<feature type="domain" description="NEAT" evidence="10">
    <location>
        <begin position="33"/>
        <end position="154"/>
    </location>
</feature>
<dbReference type="PANTHER" id="PTHR37824">
    <property type="entry name" value="IRON-REGULATED SURFACE DETERMINANT PROTEIN C"/>
    <property type="match status" value="1"/>
</dbReference>
<feature type="signal peptide" evidence="9">
    <location>
        <begin position="1"/>
        <end position="26"/>
    </location>
</feature>
<evidence type="ECO:0000256" key="9">
    <source>
        <dbReference type="SAM" id="SignalP"/>
    </source>
</evidence>
<evidence type="ECO:0000256" key="5">
    <source>
        <dbReference type="ARBA" id="ARBA00023004"/>
    </source>
</evidence>
<name>A0A7W5FPX5_9BACL</name>
<protein>
    <submittedName>
        <fullName evidence="11">Heme uptake protein IsdC</fullName>
    </submittedName>
</protein>
<dbReference type="NCBIfam" id="TIGR03656">
    <property type="entry name" value="IsdC"/>
    <property type="match status" value="1"/>
</dbReference>
<keyword evidence="4 9" id="KW-0732">Signal</keyword>
<evidence type="ECO:0000313" key="11">
    <source>
        <dbReference type="EMBL" id="MBB3112454.1"/>
    </source>
</evidence>
<evidence type="ECO:0000256" key="3">
    <source>
        <dbReference type="ARBA" id="ARBA00022525"/>
    </source>
</evidence>
<dbReference type="InterPro" id="IPR017502">
    <property type="entry name" value="Sortase_SrtB_target"/>
</dbReference>
<dbReference type="CDD" id="cd06920">
    <property type="entry name" value="NEAT"/>
    <property type="match status" value="1"/>
</dbReference>
<keyword evidence="5" id="KW-0408">Iron</keyword>
<proteinExistence type="predicted"/>
<dbReference type="SUPFAM" id="SSF158911">
    <property type="entry name" value="NEAT domain-like"/>
    <property type="match status" value="1"/>
</dbReference>
<feature type="compositionally biased region" description="Low complexity" evidence="7">
    <location>
        <begin position="155"/>
        <end position="206"/>
    </location>
</feature>
<dbReference type="NCBIfam" id="TIGR03063">
    <property type="entry name" value="srtB_target"/>
    <property type="match status" value="1"/>
</dbReference>
<keyword evidence="6" id="KW-0572">Peptidoglycan-anchor</keyword>
<evidence type="ECO:0000256" key="7">
    <source>
        <dbReference type="SAM" id="MobiDB-lite"/>
    </source>
</evidence>